<reference evidence="1 2" key="1">
    <citation type="journal article" date="2023" name="ACS Omega">
        <title>Identification of the Neoaspergillic Acid Biosynthesis Gene Cluster by Establishing an In Vitro CRISPR-Ribonucleoprotein Genetic System in Aspergillus melleus.</title>
        <authorList>
            <person name="Yuan B."/>
            <person name="Grau M.F."/>
            <person name="Murata R.M."/>
            <person name="Torok T."/>
            <person name="Venkateswaran K."/>
            <person name="Stajich J.E."/>
            <person name="Wang C.C.C."/>
        </authorList>
    </citation>
    <scope>NUCLEOTIDE SEQUENCE [LARGE SCALE GENOMIC DNA]</scope>
    <source>
        <strain evidence="1 2">IMV 1140</strain>
    </source>
</reference>
<name>A0ACC3BE33_9EURO</name>
<organism evidence="1 2">
    <name type="scientific">Aspergillus melleus</name>
    <dbReference type="NCBI Taxonomy" id="138277"/>
    <lineage>
        <taxon>Eukaryota</taxon>
        <taxon>Fungi</taxon>
        <taxon>Dikarya</taxon>
        <taxon>Ascomycota</taxon>
        <taxon>Pezizomycotina</taxon>
        <taxon>Eurotiomycetes</taxon>
        <taxon>Eurotiomycetidae</taxon>
        <taxon>Eurotiales</taxon>
        <taxon>Aspergillaceae</taxon>
        <taxon>Aspergillus</taxon>
        <taxon>Aspergillus subgen. Circumdati</taxon>
    </lineage>
</organism>
<dbReference type="Proteomes" id="UP001177260">
    <property type="component" value="Unassembled WGS sequence"/>
</dbReference>
<evidence type="ECO:0000313" key="1">
    <source>
        <dbReference type="EMBL" id="KAK1148806.1"/>
    </source>
</evidence>
<comment type="caution">
    <text evidence="1">The sequence shown here is derived from an EMBL/GenBank/DDBJ whole genome shotgun (WGS) entry which is preliminary data.</text>
</comment>
<dbReference type="EMBL" id="JAOPJF010000006">
    <property type="protein sequence ID" value="KAK1148806.1"/>
    <property type="molecule type" value="Genomic_DNA"/>
</dbReference>
<accession>A0ACC3BE33</accession>
<protein>
    <submittedName>
        <fullName evidence="1">Uncharacterized protein</fullName>
    </submittedName>
</protein>
<evidence type="ECO:0000313" key="2">
    <source>
        <dbReference type="Proteomes" id="UP001177260"/>
    </source>
</evidence>
<proteinExistence type="predicted"/>
<gene>
    <name evidence="1" type="ORF">N8T08_008691</name>
</gene>
<keyword evidence="2" id="KW-1185">Reference proteome</keyword>
<sequence length="422" mass="48445">MLESIPVQLLAAIYATAYQFMKFDDYLSVLNAYTIPPTSELWRMAIELIMSDIHTSHLSTLQAGLLYLHRGLQGPENAIADSPFIWSFLGLLVGIATCLGLQLECRLMGLPAWEKRLRRRLWWALYAEDKWRSLLMGRPPYIRNDEWDVEDLDDDDFRLDGMPVELLLSATTENEHQRSALHAQVFRNFVGLAKIADELQHSLFSLRAAQRLSTNFKETLQQAQVLLRRLKEWYSNLPPTIKLQNRAFPATGFTNYRPHQHTNPLHFAHILLEVFVFRSLLRPMVRSAAPPRLFEEADLQNAFTDPVDDYIAQIVDCDEVEPTPAIDMCNGDSSVNATLTAAENCAARMIRFVMRMPCGEGGVEFWYSWSRIGFATTSNFMLLLLVQAPSADHATRAHKLLHMWRQTLRRQSHGNEWMKLAL</sequence>